<protein>
    <submittedName>
        <fullName evidence="2">Uncharacterized protein</fullName>
    </submittedName>
</protein>
<feature type="compositionally biased region" description="Low complexity" evidence="1">
    <location>
        <begin position="33"/>
        <end position="45"/>
    </location>
</feature>
<keyword evidence="3" id="KW-1185">Reference proteome</keyword>
<feature type="region of interest" description="Disordered" evidence="1">
    <location>
        <begin position="487"/>
        <end position="512"/>
    </location>
</feature>
<name>A0ABR0KVD5_9PEZI</name>
<dbReference type="Proteomes" id="UP001357485">
    <property type="component" value="Unassembled WGS sequence"/>
</dbReference>
<feature type="region of interest" description="Disordered" evidence="1">
    <location>
        <begin position="717"/>
        <end position="762"/>
    </location>
</feature>
<feature type="region of interest" description="Disordered" evidence="1">
    <location>
        <begin position="253"/>
        <end position="316"/>
    </location>
</feature>
<feature type="compositionally biased region" description="Basic and acidic residues" evidence="1">
    <location>
        <begin position="423"/>
        <end position="436"/>
    </location>
</feature>
<feature type="compositionally biased region" description="Basic and acidic residues" evidence="1">
    <location>
        <begin position="987"/>
        <end position="1001"/>
    </location>
</feature>
<dbReference type="EMBL" id="JAVRRA010024648">
    <property type="protein sequence ID" value="KAK5131355.1"/>
    <property type="molecule type" value="Genomic_DNA"/>
</dbReference>
<evidence type="ECO:0000313" key="2">
    <source>
        <dbReference type="EMBL" id="KAK5131355.1"/>
    </source>
</evidence>
<feature type="compositionally biased region" description="Basic and acidic residues" evidence="1">
    <location>
        <begin position="46"/>
        <end position="64"/>
    </location>
</feature>
<feature type="region of interest" description="Disordered" evidence="1">
    <location>
        <begin position="954"/>
        <end position="1020"/>
    </location>
</feature>
<organism evidence="2 3">
    <name type="scientific">Cryomyces antarcticus</name>
    <dbReference type="NCBI Taxonomy" id="329879"/>
    <lineage>
        <taxon>Eukaryota</taxon>
        <taxon>Fungi</taxon>
        <taxon>Dikarya</taxon>
        <taxon>Ascomycota</taxon>
        <taxon>Pezizomycotina</taxon>
        <taxon>Dothideomycetes</taxon>
        <taxon>Dothideomycetes incertae sedis</taxon>
        <taxon>Cryomyces</taxon>
    </lineage>
</organism>
<reference evidence="2 3" key="1">
    <citation type="submission" date="2023-08" db="EMBL/GenBank/DDBJ databases">
        <title>Black Yeasts Isolated from many extreme environments.</title>
        <authorList>
            <person name="Coleine C."/>
            <person name="Stajich J.E."/>
            <person name="Selbmann L."/>
        </authorList>
    </citation>
    <scope>NUCLEOTIDE SEQUENCE [LARGE SCALE GENOMIC DNA]</scope>
    <source>
        <strain evidence="2 3">CCFEE 536</strain>
    </source>
</reference>
<feature type="compositionally biased region" description="Polar residues" evidence="1">
    <location>
        <begin position="401"/>
        <end position="422"/>
    </location>
</feature>
<feature type="compositionally biased region" description="Basic and acidic residues" evidence="1">
    <location>
        <begin position="175"/>
        <end position="197"/>
    </location>
</feature>
<accession>A0ABR0KVD5</accession>
<gene>
    <name evidence="2" type="ORF">LTR16_000839</name>
</gene>
<feature type="region of interest" description="Disordered" evidence="1">
    <location>
        <begin position="368"/>
        <end position="475"/>
    </location>
</feature>
<sequence length="1020" mass="111819">MLSRANSDTRLRRAKSTSSVHQPPSVAETLDPAIARQHAEVAAAEAYRRARGSEVNEHMMERKPGFHRRKSNATRKSEGSHFQSSRTGVRFSADAGIPVRTRSLKTKEDIKGGAAATARAREEKIISKARSFIDTSMQMETLHTAEDEIASAPSSYHRVRKTRSMYITESPNPVTKDRGSDRRSTGYHDVPRSRTEDGYGGNSSNISDFNSTVDDTVRSFMPSIRETQTDDVVVAMARDKYLQDVQQQRLRERPSFVLGPFRKRQDKPSRRSATGDRVSYDSSLPPFNYPDAPLSAPVVPPRPQAKPRVLSGSLKDKLKRVFRRSSKPHAGLPAQQVEASHAHFNVEPAATGVQASFEDLPLPDKDTLERARSRSPSLSLQHIRSRASSTNTVRSLGEVSNGKSRVTSWATSTAPNTLTTRDGGSKRLSIIDEHGTSHAPSSSTTRRSGSVIGRNIRIPSRKQSKQALGAGPANSQRLYSALMKRIDGSESTDSTSIGGRETATDKGSALDTLPSQTRASSIMSGASKLTKSTIRTVTPKSNTLLSNSKTSRVLAPVPKYGLPYDSTANESTTDLSPREPSRISPEVLRRTRSSQATAPALPLTNYGQRPAVGSTPSADQIAKRAERANERWKSPLEGRSPFFPRSTRHTVIITSHEVMRYSLDSSSKSRPPAVHSARSSRDWRAWLSKEVADLEVSPAAEDLTINEQFIARDVTSLSEELPDKKPSPVQSGHQREEAQIVDGEDTSIGDGRHSPPSNPVLVVKSTRPRLDNKTTSQMNERFPMLVTGRKISGQGLKKRISSQGLKTWRKISPRNAEPAKSAPVTSPQKENIASGAKEEVDGSIFARRRPLSRPQSVQQMSPFARSREDVANRKATISESEATKKLSVLAPPTLKPSSRAYTTNETAHRPKSAFDLRASYTSSNATNAININIRRKPIASAVFEDKTLAKIAEGPYASSPSPDRMAHKENSAEPHTPTSRAAVVDSETVHELEARPSERVTKPRASLLSGIQVSEARRRE</sequence>
<feature type="region of interest" description="Disordered" evidence="1">
    <location>
        <begin position="811"/>
        <end position="915"/>
    </location>
</feature>
<feature type="region of interest" description="Disordered" evidence="1">
    <location>
        <begin position="1"/>
        <end position="89"/>
    </location>
</feature>
<feature type="compositionally biased region" description="Polar residues" evidence="1">
    <location>
        <begin position="566"/>
        <end position="575"/>
    </location>
</feature>
<feature type="compositionally biased region" description="Polar residues" evidence="1">
    <location>
        <begin position="895"/>
        <end position="905"/>
    </location>
</feature>
<proteinExistence type="predicted"/>
<feature type="compositionally biased region" description="Polar residues" evidence="1">
    <location>
        <begin position="374"/>
        <end position="394"/>
    </location>
</feature>
<comment type="caution">
    <text evidence="2">The sequence shown here is derived from an EMBL/GenBank/DDBJ whole genome shotgun (WGS) entry which is preliminary data.</text>
</comment>
<evidence type="ECO:0000313" key="3">
    <source>
        <dbReference type="Proteomes" id="UP001357485"/>
    </source>
</evidence>
<feature type="region of interest" description="Disordered" evidence="1">
    <location>
        <begin position="164"/>
        <end position="210"/>
    </location>
</feature>
<feature type="region of interest" description="Disordered" evidence="1">
    <location>
        <begin position="562"/>
        <end position="615"/>
    </location>
</feature>
<evidence type="ECO:0000256" key="1">
    <source>
        <dbReference type="SAM" id="MobiDB-lite"/>
    </source>
</evidence>
<feature type="compositionally biased region" description="Polar residues" evidence="1">
    <location>
        <begin position="438"/>
        <end position="448"/>
    </location>
</feature>